<gene>
    <name evidence="1" type="ORF">CDAR_431081</name>
</gene>
<accession>A0AAV4SIY0</accession>
<protein>
    <submittedName>
        <fullName evidence="1">Uncharacterized protein</fullName>
    </submittedName>
</protein>
<sequence>MHCFDQFRNLYAMLVNRIFEEFQFKKKNNNSKFLSSVCLYVDTFHHYTIIFMSDNNAHSSDIQCTKCVPSHFNVHSLPGRDSRPHPVMNRNLADPCDSSAGRCAKFLSTFQHAESACPVDPIHNLPAD</sequence>
<dbReference type="EMBL" id="BPLQ01007802">
    <property type="protein sequence ID" value="GIY32450.1"/>
    <property type="molecule type" value="Genomic_DNA"/>
</dbReference>
<organism evidence="1 2">
    <name type="scientific">Caerostris darwini</name>
    <dbReference type="NCBI Taxonomy" id="1538125"/>
    <lineage>
        <taxon>Eukaryota</taxon>
        <taxon>Metazoa</taxon>
        <taxon>Ecdysozoa</taxon>
        <taxon>Arthropoda</taxon>
        <taxon>Chelicerata</taxon>
        <taxon>Arachnida</taxon>
        <taxon>Araneae</taxon>
        <taxon>Araneomorphae</taxon>
        <taxon>Entelegynae</taxon>
        <taxon>Araneoidea</taxon>
        <taxon>Araneidae</taxon>
        <taxon>Caerostris</taxon>
    </lineage>
</organism>
<comment type="caution">
    <text evidence="1">The sequence shown here is derived from an EMBL/GenBank/DDBJ whole genome shotgun (WGS) entry which is preliminary data.</text>
</comment>
<dbReference type="Proteomes" id="UP001054837">
    <property type="component" value="Unassembled WGS sequence"/>
</dbReference>
<name>A0AAV4SIY0_9ARAC</name>
<proteinExistence type="predicted"/>
<evidence type="ECO:0000313" key="2">
    <source>
        <dbReference type="Proteomes" id="UP001054837"/>
    </source>
</evidence>
<reference evidence="1 2" key="1">
    <citation type="submission" date="2021-06" db="EMBL/GenBank/DDBJ databases">
        <title>Caerostris darwini draft genome.</title>
        <authorList>
            <person name="Kono N."/>
            <person name="Arakawa K."/>
        </authorList>
    </citation>
    <scope>NUCLEOTIDE SEQUENCE [LARGE SCALE GENOMIC DNA]</scope>
</reference>
<dbReference type="AlphaFoldDB" id="A0AAV4SIY0"/>
<keyword evidence="2" id="KW-1185">Reference proteome</keyword>
<evidence type="ECO:0000313" key="1">
    <source>
        <dbReference type="EMBL" id="GIY32450.1"/>
    </source>
</evidence>